<evidence type="ECO:0000313" key="2">
    <source>
        <dbReference type="EMBL" id="GGD42062.1"/>
    </source>
</evidence>
<dbReference type="EMBL" id="BMIO01000004">
    <property type="protein sequence ID" value="GGD42062.1"/>
    <property type="molecule type" value="Genomic_DNA"/>
</dbReference>
<dbReference type="OrthoDB" id="7432817at2"/>
<comment type="caution">
    <text evidence="2">The sequence shown here is derived from an EMBL/GenBank/DDBJ whole genome shotgun (WGS) entry which is preliminary data.</text>
</comment>
<evidence type="ECO:0000313" key="3">
    <source>
        <dbReference type="Proteomes" id="UP000598997"/>
    </source>
</evidence>
<organism evidence="2 3">
    <name type="scientific">Croceicoccus pelagius</name>
    <dbReference type="NCBI Taxonomy" id="1703341"/>
    <lineage>
        <taxon>Bacteria</taxon>
        <taxon>Pseudomonadati</taxon>
        <taxon>Pseudomonadota</taxon>
        <taxon>Alphaproteobacteria</taxon>
        <taxon>Sphingomonadales</taxon>
        <taxon>Erythrobacteraceae</taxon>
        <taxon>Croceicoccus</taxon>
    </lineage>
</organism>
<sequence>MIAAALVASAFWPRLFDFDRLPSEAPSGFRQEALTTFWLMHDNPVEQAWFGLAAQNFVLHDWRIEPGSCEGGSTTWPALRDARVTLTVLGPWGIPIARDAITCGGAGWHRDADFVVEPPPLPSSRHGNGEETSDPPTPPPLPPPPPAG</sequence>
<dbReference type="Proteomes" id="UP000598997">
    <property type="component" value="Unassembled WGS sequence"/>
</dbReference>
<dbReference type="AlphaFoldDB" id="A0A916YEB2"/>
<feature type="region of interest" description="Disordered" evidence="1">
    <location>
        <begin position="112"/>
        <end position="148"/>
    </location>
</feature>
<protein>
    <submittedName>
        <fullName evidence="2">Uncharacterized protein</fullName>
    </submittedName>
</protein>
<gene>
    <name evidence="2" type="ORF">GCM10010989_15080</name>
</gene>
<evidence type="ECO:0000256" key="1">
    <source>
        <dbReference type="SAM" id="MobiDB-lite"/>
    </source>
</evidence>
<name>A0A916YEB2_9SPHN</name>
<accession>A0A916YEB2</accession>
<reference evidence="2 3" key="1">
    <citation type="journal article" date="2014" name="Int. J. Syst. Evol. Microbiol.">
        <title>Complete genome sequence of Corynebacterium casei LMG S-19264T (=DSM 44701T), isolated from a smear-ripened cheese.</title>
        <authorList>
            <consortium name="US DOE Joint Genome Institute (JGI-PGF)"/>
            <person name="Walter F."/>
            <person name="Albersmeier A."/>
            <person name="Kalinowski J."/>
            <person name="Ruckert C."/>
        </authorList>
    </citation>
    <scope>NUCLEOTIDE SEQUENCE [LARGE SCALE GENOMIC DNA]</scope>
    <source>
        <strain evidence="2 3">CGMCC 1.15358</strain>
    </source>
</reference>
<feature type="compositionally biased region" description="Pro residues" evidence="1">
    <location>
        <begin position="135"/>
        <end position="148"/>
    </location>
</feature>
<proteinExistence type="predicted"/>
<keyword evidence="3" id="KW-1185">Reference proteome</keyword>